<dbReference type="Proteomes" id="UP000236161">
    <property type="component" value="Unassembled WGS sequence"/>
</dbReference>
<evidence type="ECO:0000313" key="1">
    <source>
        <dbReference type="EMBL" id="PKA49987.1"/>
    </source>
</evidence>
<organism evidence="1 2">
    <name type="scientific">Apostasia shenzhenica</name>
    <dbReference type="NCBI Taxonomy" id="1088818"/>
    <lineage>
        <taxon>Eukaryota</taxon>
        <taxon>Viridiplantae</taxon>
        <taxon>Streptophyta</taxon>
        <taxon>Embryophyta</taxon>
        <taxon>Tracheophyta</taxon>
        <taxon>Spermatophyta</taxon>
        <taxon>Magnoliopsida</taxon>
        <taxon>Liliopsida</taxon>
        <taxon>Asparagales</taxon>
        <taxon>Orchidaceae</taxon>
        <taxon>Apostasioideae</taxon>
        <taxon>Apostasia</taxon>
    </lineage>
</organism>
<protein>
    <submittedName>
        <fullName evidence="1">Uncharacterized protein</fullName>
    </submittedName>
</protein>
<keyword evidence="2" id="KW-1185">Reference proteome</keyword>
<name>A0A2I0A365_9ASPA</name>
<dbReference type="EMBL" id="KZ452035">
    <property type="protein sequence ID" value="PKA49987.1"/>
    <property type="molecule type" value="Genomic_DNA"/>
</dbReference>
<gene>
    <name evidence="1" type="ORF">AXF42_Ash017526</name>
</gene>
<evidence type="ECO:0000313" key="2">
    <source>
        <dbReference type="Proteomes" id="UP000236161"/>
    </source>
</evidence>
<reference evidence="1 2" key="1">
    <citation type="journal article" date="2017" name="Nature">
        <title>The Apostasia genome and the evolution of orchids.</title>
        <authorList>
            <person name="Zhang G.Q."/>
            <person name="Liu K.W."/>
            <person name="Li Z."/>
            <person name="Lohaus R."/>
            <person name="Hsiao Y.Y."/>
            <person name="Niu S.C."/>
            <person name="Wang J.Y."/>
            <person name="Lin Y.C."/>
            <person name="Xu Q."/>
            <person name="Chen L.J."/>
            <person name="Yoshida K."/>
            <person name="Fujiwara S."/>
            <person name="Wang Z.W."/>
            <person name="Zhang Y.Q."/>
            <person name="Mitsuda N."/>
            <person name="Wang M."/>
            <person name="Liu G.H."/>
            <person name="Pecoraro L."/>
            <person name="Huang H.X."/>
            <person name="Xiao X.J."/>
            <person name="Lin M."/>
            <person name="Wu X.Y."/>
            <person name="Wu W.L."/>
            <person name="Chen Y.Y."/>
            <person name="Chang S.B."/>
            <person name="Sakamoto S."/>
            <person name="Ohme-Takagi M."/>
            <person name="Yagi M."/>
            <person name="Zeng S.J."/>
            <person name="Shen C.Y."/>
            <person name="Yeh C.M."/>
            <person name="Luo Y.B."/>
            <person name="Tsai W.C."/>
            <person name="Van de Peer Y."/>
            <person name="Liu Z.J."/>
        </authorList>
    </citation>
    <scope>NUCLEOTIDE SEQUENCE [LARGE SCALE GENOMIC DNA]</scope>
    <source>
        <strain evidence="2">cv. Shenzhen</strain>
        <tissue evidence="1">Stem</tissue>
    </source>
</reference>
<accession>A0A2I0A365</accession>
<proteinExistence type="predicted"/>
<sequence length="106" mass="12088">MHSGEARLHQRHGRVGLQLQQQLEATVIDRHCGLSGEYSLLPVLLSMKGYSCIFLYACFRRGLKPSVISSMLGRNNRKLDKKRQDSMDCTTLSVARSHLFYINLHV</sequence>
<dbReference type="AlphaFoldDB" id="A0A2I0A365"/>